<dbReference type="OrthoDB" id="6272584at2"/>
<dbReference type="RefSeq" id="WP_011758770.1">
    <property type="nucleotide sequence ID" value="NC_008700.1"/>
</dbReference>
<dbReference type="AlphaFoldDB" id="A1S3A4"/>
<keyword evidence="1" id="KW-0732">Signal</keyword>
<dbReference type="eggNOG" id="ENOG502ZI8Y">
    <property type="taxonomic scope" value="Bacteria"/>
</dbReference>
<dbReference type="Proteomes" id="UP000009175">
    <property type="component" value="Chromosome"/>
</dbReference>
<feature type="signal peptide" evidence="1">
    <location>
        <begin position="1"/>
        <end position="19"/>
    </location>
</feature>
<feature type="chain" id="PRO_5002636341" description="Periplasmic protein" evidence="1">
    <location>
        <begin position="20"/>
        <end position="116"/>
    </location>
</feature>
<dbReference type="KEGG" id="saz:Sama_0652"/>
<keyword evidence="3" id="KW-1185">Reference proteome</keyword>
<sequence>MRIKKLLVLTMLLSVGAFAGQVVVRKSDEAFDAFAVRDQLAREHQWQEAIRAQQQLDILQSLPLGCVLVPQPYRYFSCNGLFYRPYLWQGRELYISVPNPKAGGQPANQSLEGKER</sequence>
<evidence type="ECO:0000313" key="2">
    <source>
        <dbReference type="EMBL" id="ABL98860.1"/>
    </source>
</evidence>
<dbReference type="EMBL" id="CP000507">
    <property type="protein sequence ID" value="ABL98860.1"/>
    <property type="molecule type" value="Genomic_DNA"/>
</dbReference>
<protein>
    <recommendedName>
        <fullName evidence="4">Periplasmic protein</fullName>
    </recommendedName>
</protein>
<evidence type="ECO:0008006" key="4">
    <source>
        <dbReference type="Google" id="ProtNLM"/>
    </source>
</evidence>
<evidence type="ECO:0000313" key="3">
    <source>
        <dbReference type="Proteomes" id="UP000009175"/>
    </source>
</evidence>
<name>A1S3A4_SHEAM</name>
<organism evidence="2 3">
    <name type="scientific">Shewanella amazonensis (strain ATCC BAA-1098 / SB2B)</name>
    <dbReference type="NCBI Taxonomy" id="326297"/>
    <lineage>
        <taxon>Bacteria</taxon>
        <taxon>Pseudomonadati</taxon>
        <taxon>Pseudomonadota</taxon>
        <taxon>Gammaproteobacteria</taxon>
        <taxon>Alteromonadales</taxon>
        <taxon>Shewanellaceae</taxon>
        <taxon>Shewanella</taxon>
    </lineage>
</organism>
<reference evidence="2 3" key="1">
    <citation type="submission" date="2006-12" db="EMBL/GenBank/DDBJ databases">
        <title>Complete sequence of Shewanella amazonensis SB2B.</title>
        <authorList>
            <consortium name="US DOE Joint Genome Institute"/>
            <person name="Copeland A."/>
            <person name="Lucas S."/>
            <person name="Lapidus A."/>
            <person name="Barry K."/>
            <person name="Detter J.C."/>
            <person name="Glavina del Rio T."/>
            <person name="Hammon N."/>
            <person name="Israni S."/>
            <person name="Dalin E."/>
            <person name="Tice H."/>
            <person name="Pitluck S."/>
            <person name="Munk A.C."/>
            <person name="Brettin T."/>
            <person name="Bruce D."/>
            <person name="Han C."/>
            <person name="Tapia R."/>
            <person name="Gilna P."/>
            <person name="Schmutz J."/>
            <person name="Larimer F."/>
            <person name="Land M."/>
            <person name="Hauser L."/>
            <person name="Kyrpides N."/>
            <person name="Mikhailova N."/>
            <person name="Fredrickson J."/>
            <person name="Richardson P."/>
        </authorList>
    </citation>
    <scope>NUCLEOTIDE SEQUENCE [LARGE SCALE GENOMIC DNA]</scope>
    <source>
        <strain evidence="3">ATCC BAA-1098 / SB2B</strain>
    </source>
</reference>
<gene>
    <name evidence="2" type="ordered locus">Sama_0652</name>
</gene>
<proteinExistence type="predicted"/>
<dbReference type="STRING" id="326297.Sama_0652"/>
<accession>A1S3A4</accession>
<dbReference type="HOGENOM" id="CLU_157281_0_0_6"/>
<evidence type="ECO:0000256" key="1">
    <source>
        <dbReference type="SAM" id="SignalP"/>
    </source>
</evidence>